<comment type="caution">
    <text evidence="2">The sequence shown here is derived from an EMBL/GenBank/DDBJ whole genome shotgun (WGS) entry which is preliminary data.</text>
</comment>
<feature type="transmembrane region" description="Helical" evidence="1">
    <location>
        <begin position="20"/>
        <end position="46"/>
    </location>
</feature>
<gene>
    <name evidence="2" type="ORF">BSZ39_01210</name>
</gene>
<accession>A0A1Q5Q5N9</accession>
<proteinExistence type="predicted"/>
<feature type="transmembrane region" description="Helical" evidence="1">
    <location>
        <begin position="296"/>
        <end position="316"/>
    </location>
</feature>
<feature type="transmembrane region" description="Helical" evidence="1">
    <location>
        <begin position="242"/>
        <end position="267"/>
    </location>
</feature>
<feature type="transmembrane region" description="Helical" evidence="1">
    <location>
        <begin position="336"/>
        <end position="355"/>
    </location>
</feature>
<dbReference type="Proteomes" id="UP000185628">
    <property type="component" value="Unassembled WGS sequence"/>
</dbReference>
<protein>
    <recommendedName>
        <fullName evidence="4">FtsX-like permease family protein</fullName>
    </recommendedName>
</protein>
<feature type="transmembrane region" description="Helical" evidence="1">
    <location>
        <begin position="168"/>
        <end position="194"/>
    </location>
</feature>
<sequence length="463" mass="48252">MLSLSSRLAISRLTDNRSGLDALAVLAFVVTSWLALTVAGGTTMFIERAANPPQPFLDAAEGSELPMSVAQQASMYPALATIACALLVIPIFTLGGGAARLGASGRARRLASLRLIGMTGGEVVLMSVIESVVLSTLGALIGVGLWLISLPAWSAVNFLGEPLHAGEMLMPVWLAIAVIAAIVLLAALSTLIGLQRVRISPLGVAKRESARGVTIWRVVAFLATVAGFFVIAQGFQIRTASLVGFMIIGGFIAAVVFGMNLIGPFIIQLVARPLTRTSNPSFLLAMRRLIADPKAAWRNVSAVALLGIIAAFTVAVPADLGVNDELIAIQFRDMRTGAIITLAIGMLLAATSTLINQASATVDRAEQTIALTRMGSPFKVFTSARVSQVLLPMITTLAISIPVGLLLASPFITQVSSLASSMTTTALTVAGFVGAGIALSLIAALACSPIERRILAADYRPND</sequence>
<keyword evidence="1" id="KW-0472">Membrane</keyword>
<evidence type="ECO:0000313" key="3">
    <source>
        <dbReference type="Proteomes" id="UP000185628"/>
    </source>
</evidence>
<dbReference type="EMBL" id="MQVR01000003">
    <property type="protein sequence ID" value="OKL55022.1"/>
    <property type="molecule type" value="Genomic_DNA"/>
</dbReference>
<evidence type="ECO:0008006" key="4">
    <source>
        <dbReference type="Google" id="ProtNLM"/>
    </source>
</evidence>
<keyword evidence="1" id="KW-1133">Transmembrane helix</keyword>
<keyword evidence="1" id="KW-0812">Transmembrane</keyword>
<evidence type="ECO:0000313" key="2">
    <source>
        <dbReference type="EMBL" id="OKL55022.1"/>
    </source>
</evidence>
<reference evidence="3" key="1">
    <citation type="submission" date="2016-12" db="EMBL/GenBank/DDBJ databases">
        <authorList>
            <person name="Meng X."/>
        </authorList>
    </citation>
    <scope>NUCLEOTIDE SEQUENCE [LARGE SCALE GENOMIC DNA]</scope>
    <source>
        <strain evidence="3">DSM 19116</strain>
    </source>
</reference>
<dbReference type="RefSeq" id="WP_073715573.1">
    <property type="nucleotide sequence ID" value="NZ_MQVR01000003.1"/>
</dbReference>
<feature type="transmembrane region" description="Helical" evidence="1">
    <location>
        <begin position="389"/>
        <end position="412"/>
    </location>
</feature>
<feature type="transmembrane region" description="Helical" evidence="1">
    <location>
        <begin position="123"/>
        <end position="148"/>
    </location>
</feature>
<dbReference type="OrthoDB" id="5118998at2"/>
<organism evidence="2 3">
    <name type="scientific">Bowdeniella nasicola</name>
    <dbReference type="NCBI Taxonomy" id="208480"/>
    <lineage>
        <taxon>Bacteria</taxon>
        <taxon>Bacillati</taxon>
        <taxon>Actinomycetota</taxon>
        <taxon>Actinomycetes</taxon>
        <taxon>Actinomycetales</taxon>
        <taxon>Actinomycetaceae</taxon>
        <taxon>Bowdeniella</taxon>
    </lineage>
</organism>
<feature type="transmembrane region" description="Helical" evidence="1">
    <location>
        <begin position="424"/>
        <end position="446"/>
    </location>
</feature>
<feature type="transmembrane region" description="Helical" evidence="1">
    <location>
        <begin position="215"/>
        <end position="236"/>
    </location>
</feature>
<keyword evidence="3" id="KW-1185">Reference proteome</keyword>
<evidence type="ECO:0000256" key="1">
    <source>
        <dbReference type="SAM" id="Phobius"/>
    </source>
</evidence>
<feature type="transmembrane region" description="Helical" evidence="1">
    <location>
        <begin position="75"/>
        <end position="102"/>
    </location>
</feature>
<dbReference type="AlphaFoldDB" id="A0A1Q5Q5N9"/>
<name>A0A1Q5Q5N9_9ACTO</name>